<evidence type="ECO:0000256" key="1">
    <source>
        <dbReference type="ARBA" id="ARBA00004496"/>
    </source>
</evidence>
<dbReference type="SMART" id="SM00487">
    <property type="entry name" value="DEXDc"/>
    <property type="match status" value="1"/>
</dbReference>
<dbReference type="AlphaFoldDB" id="A0A5D4T9Z9"/>
<dbReference type="InterPro" id="IPR005580">
    <property type="entry name" value="DbpA/CsdA_RNA-bd_dom"/>
</dbReference>
<dbReference type="PROSITE" id="PS00039">
    <property type="entry name" value="DEAD_ATP_HELICASE"/>
    <property type="match status" value="1"/>
</dbReference>
<comment type="caution">
    <text evidence="15">The sequence shown here is derived from an EMBL/GenBank/DDBJ whole genome shotgun (WGS) entry which is preliminary data.</text>
</comment>
<dbReference type="SUPFAM" id="SSF52540">
    <property type="entry name" value="P-loop containing nucleoside triphosphate hydrolases"/>
    <property type="match status" value="1"/>
</dbReference>
<comment type="domain">
    <text evidence="10">Contains an N-terminal domain that binds non-specifically to RNA and a C-terminal domain that binds specifically and tightly to hairpin 92 of 23S rRNA.</text>
</comment>
<dbReference type="InterPro" id="IPR011545">
    <property type="entry name" value="DEAD/DEAH_box_helicase_dom"/>
</dbReference>
<evidence type="ECO:0000256" key="6">
    <source>
        <dbReference type="ARBA" id="ARBA00022806"/>
    </source>
</evidence>
<comment type="subcellular location">
    <subcellularLocation>
        <location evidence="1 10">Cytoplasm</location>
    </subcellularLocation>
</comment>
<keyword evidence="2 10" id="KW-0963">Cytoplasm</keyword>
<dbReference type="PROSITE" id="PS51195">
    <property type="entry name" value="Q_MOTIF"/>
    <property type="match status" value="1"/>
</dbReference>
<dbReference type="GO" id="GO:0034458">
    <property type="term" value="F:3'-5' RNA helicase activity"/>
    <property type="evidence" value="ECO:0007669"/>
    <property type="project" value="UniProtKB-UniRule"/>
</dbReference>
<sequence length="482" mass="54475">MMNRTFQQFNLEEDIVKALKSLNYLKPTNVQEEVIPKALAKSDIIVKSQTGSGKTAAFAVPLCDLVHWEENKPQALVLTPTRELAAQVKDDITNIGRYKRVKATAIYGKQSFQRQKLELKQKSHIVVGTPGRVLDHLEKGTLDVSRLEYLVIDEADEMLNMGFIDQVESIIQMLPKSRVTMLFSATMPEDIKQLSNQYMTNPVFIEIESGGLTTDRIEHIWYEVGEGEKKFLLLKDITVVENPDSCIVFCATQEEVDKVHRNLHRAGYPCGKLHGGLVQEDRFSVMNAFKRGEFRYLIATDVASRGIDIEDISLVINYDIPSDKERYVHRIGRTARAGKSGKAITLISTSEHHHLEEIEDFIGIKISRAEAPKREAVARAETSFLVKLENRPIKKEDKGAKLEQNIMKLYFNGGKKKKIRAVDFVGTICQINGVTSEDIGIITIQENHTYVDILNGKGSLVLKEMKNRTVKGKQLKVHEARN</sequence>
<keyword evidence="3 10" id="KW-0690">Ribosome biogenesis</keyword>
<feature type="short sequence motif" description="Q motif" evidence="11">
    <location>
        <begin position="4"/>
        <end position="32"/>
    </location>
</feature>
<dbReference type="GO" id="GO:0005829">
    <property type="term" value="C:cytosol"/>
    <property type="evidence" value="ECO:0007669"/>
    <property type="project" value="TreeGrafter"/>
</dbReference>
<dbReference type="Proteomes" id="UP000324517">
    <property type="component" value="Unassembled WGS sequence"/>
</dbReference>
<evidence type="ECO:0000256" key="5">
    <source>
        <dbReference type="ARBA" id="ARBA00022801"/>
    </source>
</evidence>
<proteinExistence type="inferred from homology"/>
<protein>
    <recommendedName>
        <fullName evidence="10">ATP-dependent RNA helicase DbpA</fullName>
        <ecNumber evidence="10">3.6.4.13</ecNumber>
    </recommendedName>
</protein>
<dbReference type="CDD" id="cd00268">
    <property type="entry name" value="DEADc"/>
    <property type="match status" value="1"/>
</dbReference>
<dbReference type="RefSeq" id="WP_148979330.1">
    <property type="nucleotide sequence ID" value="NZ_JBNILI010000010.1"/>
</dbReference>
<evidence type="ECO:0000256" key="8">
    <source>
        <dbReference type="ARBA" id="ARBA00022884"/>
    </source>
</evidence>
<evidence type="ECO:0000256" key="7">
    <source>
        <dbReference type="ARBA" id="ARBA00022840"/>
    </source>
</evidence>
<dbReference type="GO" id="GO:0005524">
    <property type="term" value="F:ATP binding"/>
    <property type="evidence" value="ECO:0007669"/>
    <property type="project" value="UniProtKB-UniRule"/>
</dbReference>
<gene>
    <name evidence="10" type="primary">dbpA</name>
    <name evidence="15" type="ORF">FZC75_09025</name>
</gene>
<keyword evidence="8 10" id="KW-0694">RNA-binding</keyword>
<dbReference type="CDD" id="cd18787">
    <property type="entry name" value="SF2_C_DEAD"/>
    <property type="match status" value="1"/>
</dbReference>
<dbReference type="HAMAP" id="MF_00965">
    <property type="entry name" value="DEAD_helicase_DbpA"/>
    <property type="match status" value="1"/>
</dbReference>
<dbReference type="OrthoDB" id="9805696at2"/>
<dbReference type="CDD" id="cd12500">
    <property type="entry name" value="RRM_BsYxiN_like"/>
    <property type="match status" value="1"/>
</dbReference>
<dbReference type="PROSITE" id="PS51194">
    <property type="entry name" value="HELICASE_CTER"/>
    <property type="match status" value="1"/>
</dbReference>
<dbReference type="EMBL" id="VTET01000004">
    <property type="protein sequence ID" value="TYS72467.1"/>
    <property type="molecule type" value="Genomic_DNA"/>
</dbReference>
<evidence type="ECO:0000256" key="4">
    <source>
        <dbReference type="ARBA" id="ARBA00022741"/>
    </source>
</evidence>
<comment type="similarity">
    <text evidence="10">Belongs to the DEAD box helicase family. DbpA subfamily.</text>
</comment>
<feature type="domain" description="Helicase ATP-binding" evidence="12">
    <location>
        <begin position="35"/>
        <end position="205"/>
    </location>
</feature>
<dbReference type="Pfam" id="PF03880">
    <property type="entry name" value="DbpA"/>
    <property type="match status" value="1"/>
</dbReference>
<dbReference type="InterPro" id="IPR001650">
    <property type="entry name" value="Helicase_C-like"/>
</dbReference>
<evidence type="ECO:0000256" key="3">
    <source>
        <dbReference type="ARBA" id="ARBA00022517"/>
    </source>
</evidence>
<dbReference type="InterPro" id="IPR050079">
    <property type="entry name" value="DEAD_box_RNA_helicase"/>
</dbReference>
<dbReference type="GO" id="GO:0016887">
    <property type="term" value="F:ATP hydrolysis activity"/>
    <property type="evidence" value="ECO:0007669"/>
    <property type="project" value="RHEA"/>
</dbReference>
<dbReference type="GO" id="GO:0003723">
    <property type="term" value="F:RNA binding"/>
    <property type="evidence" value="ECO:0007669"/>
    <property type="project" value="UniProtKB-UniRule"/>
</dbReference>
<dbReference type="InterPro" id="IPR044742">
    <property type="entry name" value="DEAD/DEAH_RhlB"/>
</dbReference>
<evidence type="ECO:0000256" key="10">
    <source>
        <dbReference type="HAMAP-Rule" id="MF_00965"/>
    </source>
</evidence>
<dbReference type="InterPro" id="IPR028619">
    <property type="entry name" value="DEAD_helicase_DbpA"/>
</dbReference>
<evidence type="ECO:0000313" key="15">
    <source>
        <dbReference type="EMBL" id="TYS72467.1"/>
    </source>
</evidence>
<accession>A0A5D4T9Z9</accession>
<evidence type="ECO:0000259" key="14">
    <source>
        <dbReference type="PROSITE" id="PS51195"/>
    </source>
</evidence>
<dbReference type="EC" id="3.6.4.13" evidence="10"/>
<dbReference type="InterPro" id="IPR012677">
    <property type="entry name" value="Nucleotide-bd_a/b_plait_sf"/>
</dbReference>
<dbReference type="FunFam" id="3.30.70.330:FF:000068">
    <property type="entry name" value="ATP-dependent RNA helicase DeaD"/>
    <property type="match status" value="1"/>
</dbReference>
<dbReference type="GO" id="GO:0000027">
    <property type="term" value="P:ribosomal large subunit assembly"/>
    <property type="evidence" value="ECO:0007669"/>
    <property type="project" value="UniProtKB-UniRule"/>
</dbReference>
<dbReference type="InterPro" id="IPR000629">
    <property type="entry name" value="RNA-helicase_DEAD-box_CS"/>
</dbReference>
<dbReference type="SMART" id="SM00490">
    <property type="entry name" value="HELICc"/>
    <property type="match status" value="1"/>
</dbReference>
<dbReference type="PANTHER" id="PTHR47959:SF1">
    <property type="entry name" value="ATP-DEPENDENT RNA HELICASE DBPA"/>
    <property type="match status" value="1"/>
</dbReference>
<evidence type="ECO:0000259" key="12">
    <source>
        <dbReference type="PROSITE" id="PS51192"/>
    </source>
</evidence>
<feature type="domain" description="Helicase C-terminal" evidence="13">
    <location>
        <begin position="232"/>
        <end position="379"/>
    </location>
</feature>
<dbReference type="InterPro" id="IPR014001">
    <property type="entry name" value="Helicase_ATP-bd"/>
</dbReference>
<evidence type="ECO:0000259" key="13">
    <source>
        <dbReference type="PROSITE" id="PS51194"/>
    </source>
</evidence>
<reference evidence="15 16" key="1">
    <citation type="submission" date="2019-08" db="EMBL/GenBank/DDBJ databases">
        <title>Bacillus genomes from the desert of Cuatro Cienegas, Coahuila.</title>
        <authorList>
            <person name="Olmedo-Alvarez G."/>
        </authorList>
    </citation>
    <scope>NUCLEOTIDE SEQUENCE [LARGE SCALE GENOMIC DNA]</scope>
    <source>
        <strain evidence="15 16">CH98b_3T</strain>
    </source>
</reference>
<organism evidence="15 16">
    <name type="scientific">Sutcliffiella horikoshii</name>
    <dbReference type="NCBI Taxonomy" id="79883"/>
    <lineage>
        <taxon>Bacteria</taxon>
        <taxon>Bacillati</taxon>
        <taxon>Bacillota</taxon>
        <taxon>Bacilli</taxon>
        <taxon>Bacillales</taxon>
        <taxon>Bacillaceae</taxon>
        <taxon>Sutcliffiella</taxon>
    </lineage>
</organism>
<keyword evidence="4 10" id="KW-0547">Nucleotide-binding</keyword>
<dbReference type="InterPro" id="IPR014014">
    <property type="entry name" value="RNA_helicase_DEAD_Q_motif"/>
</dbReference>
<name>A0A5D4T9Z9_9BACI</name>
<dbReference type="InterPro" id="IPR027417">
    <property type="entry name" value="P-loop_NTPase"/>
</dbReference>
<keyword evidence="6 10" id="KW-0347">Helicase</keyword>
<keyword evidence="7 10" id="KW-0067">ATP-binding</keyword>
<dbReference type="Gene3D" id="3.30.70.330">
    <property type="match status" value="1"/>
</dbReference>
<comment type="catalytic activity">
    <reaction evidence="9 10">
        <text>ATP + H2O = ADP + phosphate + H(+)</text>
        <dbReference type="Rhea" id="RHEA:13065"/>
        <dbReference type="ChEBI" id="CHEBI:15377"/>
        <dbReference type="ChEBI" id="CHEBI:15378"/>
        <dbReference type="ChEBI" id="CHEBI:30616"/>
        <dbReference type="ChEBI" id="CHEBI:43474"/>
        <dbReference type="ChEBI" id="CHEBI:456216"/>
        <dbReference type="EC" id="3.6.4.13"/>
    </reaction>
</comment>
<evidence type="ECO:0000313" key="16">
    <source>
        <dbReference type="Proteomes" id="UP000324517"/>
    </source>
</evidence>
<evidence type="ECO:0000256" key="9">
    <source>
        <dbReference type="ARBA" id="ARBA00047984"/>
    </source>
</evidence>
<dbReference type="PANTHER" id="PTHR47959">
    <property type="entry name" value="ATP-DEPENDENT RNA HELICASE RHLE-RELATED"/>
    <property type="match status" value="1"/>
</dbReference>
<evidence type="ECO:0000256" key="11">
    <source>
        <dbReference type="PROSITE-ProRule" id="PRU00552"/>
    </source>
</evidence>
<dbReference type="Gene3D" id="3.40.50.300">
    <property type="entry name" value="P-loop containing nucleotide triphosphate hydrolases"/>
    <property type="match status" value="2"/>
</dbReference>
<feature type="domain" description="DEAD-box RNA helicase Q" evidence="14">
    <location>
        <begin position="4"/>
        <end position="32"/>
    </location>
</feature>
<keyword evidence="5 10" id="KW-0378">Hydrolase</keyword>
<comment type="function">
    <text evidence="10">DEAD-box RNA helicase involved in the assembly of the 50S ribosomal subunit. Has an RNA-dependent ATPase activity, which is specific for 23S rRNA, and a 3' to 5' RNA helicase activity that uses the energy of ATP hydrolysis to destabilize and unwind short rRNA duplexes.</text>
</comment>
<dbReference type="Pfam" id="PF00271">
    <property type="entry name" value="Helicase_C"/>
    <property type="match status" value="1"/>
</dbReference>
<dbReference type="PROSITE" id="PS51192">
    <property type="entry name" value="HELICASE_ATP_BIND_1"/>
    <property type="match status" value="1"/>
</dbReference>
<evidence type="ECO:0000256" key="2">
    <source>
        <dbReference type="ARBA" id="ARBA00022490"/>
    </source>
</evidence>
<feature type="region of interest" description="Involved in 23S rRNA binding" evidence="10">
    <location>
        <begin position="407"/>
        <end position="482"/>
    </location>
</feature>
<dbReference type="Pfam" id="PF00270">
    <property type="entry name" value="DEAD"/>
    <property type="match status" value="1"/>
</dbReference>